<organism evidence="3 4">
    <name type="scientific">Ustilago trichophora</name>
    <dbReference type="NCBI Taxonomy" id="86804"/>
    <lineage>
        <taxon>Eukaryota</taxon>
        <taxon>Fungi</taxon>
        <taxon>Dikarya</taxon>
        <taxon>Basidiomycota</taxon>
        <taxon>Ustilaginomycotina</taxon>
        <taxon>Ustilaginomycetes</taxon>
        <taxon>Ustilaginales</taxon>
        <taxon>Ustilaginaceae</taxon>
        <taxon>Ustilago</taxon>
    </lineage>
</organism>
<feature type="region of interest" description="Disordered" evidence="1">
    <location>
        <begin position="261"/>
        <end position="292"/>
    </location>
</feature>
<evidence type="ECO:0000256" key="2">
    <source>
        <dbReference type="SAM" id="SignalP"/>
    </source>
</evidence>
<feature type="compositionally biased region" description="Polar residues" evidence="1">
    <location>
        <begin position="110"/>
        <end position="124"/>
    </location>
</feature>
<keyword evidence="2" id="KW-0732">Signal</keyword>
<keyword evidence="4" id="KW-1185">Reference proteome</keyword>
<feature type="compositionally biased region" description="Polar residues" evidence="1">
    <location>
        <begin position="137"/>
        <end position="170"/>
    </location>
</feature>
<reference evidence="3 4" key="1">
    <citation type="submission" date="2018-03" db="EMBL/GenBank/DDBJ databases">
        <authorList>
            <person name="Guldener U."/>
        </authorList>
    </citation>
    <scope>NUCLEOTIDE SEQUENCE [LARGE SCALE GENOMIC DNA]</scope>
    <source>
        <strain evidence="3 4">NBRC100155</strain>
    </source>
</reference>
<gene>
    <name evidence="3" type="ORF">UTRI_04196_B</name>
</gene>
<feature type="region of interest" description="Disordered" evidence="1">
    <location>
        <begin position="110"/>
        <end position="242"/>
    </location>
</feature>
<sequence length="630" mass="70572">MAFYVLLLSCFLLIQTTFALYTPVRSPAEEALNHLSPLEHFSEFFDPLATAHGGAPSSNPHTVHPVQLPEGSHLSPGPAQWPSPQTFYPPVRSPPEVHLDSLDSFIDFYNQRSPSHGGASSSNPYPVHQGRLPEGSHLSSAQQSQYANPQHWQGTHHQESPYPQSSSTHAPNYAYPVQDHANLLTPQHAGYPSSSTGYPHSEASQPMLQDWNQHAWRDSSSPEHPATAAQSHADLHQENEPEAGNDWDMYIRMLQAEHPYRASGASNSASSGASEVRTSASPEFPQAEQQQMSKLVTDSNHFPIGELSSVDPLEMANKPLHIGYQQDKQTTEMITDLKSRVLSVRAGGRRQDVPKAIVNAEAFLRHATHYLTTIASFVEVSFGSKRFLLSHLSHVVYLFPDMDGAAVLVWELKTDGAEAFMLSRGAYNFRREYWNKLVEASPNAIYDIHAVRSWVDNTWLLSVQKNGNGLKQRVTPRRLAVAEDPDRVVLVTSVSYSPEEGLGSALQESVNRHLKEAGLGDEARFSTKQEKNALVEALRTSLSHRNNMWQIKLHDKPYFLTHSRTDFDIKGIPKNYVTIWRQRDGDSTQLVAVGIFPLSVHHFQRWVRGARPASVTIHVQLQDWHTRFQE</sequence>
<evidence type="ECO:0000313" key="4">
    <source>
        <dbReference type="Proteomes" id="UP000324022"/>
    </source>
</evidence>
<accession>A0A5C3EAU0</accession>
<evidence type="ECO:0000313" key="3">
    <source>
        <dbReference type="EMBL" id="SPO27763.1"/>
    </source>
</evidence>
<name>A0A5C3EAU0_9BASI</name>
<feature type="compositionally biased region" description="Low complexity" evidence="1">
    <location>
        <begin position="262"/>
        <end position="274"/>
    </location>
</feature>
<feature type="region of interest" description="Disordered" evidence="1">
    <location>
        <begin position="49"/>
        <end position="94"/>
    </location>
</feature>
<dbReference type="EMBL" id="OOIN01000018">
    <property type="protein sequence ID" value="SPO27763.1"/>
    <property type="molecule type" value="Genomic_DNA"/>
</dbReference>
<dbReference type="Proteomes" id="UP000324022">
    <property type="component" value="Unassembled WGS sequence"/>
</dbReference>
<dbReference type="AlphaFoldDB" id="A0A5C3EAU0"/>
<proteinExistence type="predicted"/>
<feature type="signal peptide" evidence="2">
    <location>
        <begin position="1"/>
        <end position="19"/>
    </location>
</feature>
<evidence type="ECO:0000256" key="1">
    <source>
        <dbReference type="SAM" id="MobiDB-lite"/>
    </source>
</evidence>
<feature type="chain" id="PRO_5023038324" evidence="2">
    <location>
        <begin position="20"/>
        <end position="630"/>
    </location>
</feature>
<feature type="compositionally biased region" description="Polar residues" evidence="1">
    <location>
        <begin position="276"/>
        <end position="292"/>
    </location>
</feature>
<feature type="compositionally biased region" description="Polar residues" evidence="1">
    <location>
        <begin position="192"/>
        <end position="212"/>
    </location>
</feature>
<protein>
    <submittedName>
        <fullName evidence="3">Uncharacterized protein</fullName>
    </submittedName>
</protein>